<evidence type="ECO:0000256" key="3">
    <source>
        <dbReference type="ARBA" id="ARBA00022729"/>
    </source>
</evidence>
<dbReference type="PANTHER" id="PTHR46847:SF1">
    <property type="entry name" value="D-ALLOSE-BINDING PERIPLASMIC PROTEIN-RELATED"/>
    <property type="match status" value="1"/>
</dbReference>
<gene>
    <name evidence="5" type="ORF">CRV06_10890</name>
</gene>
<dbReference type="EMBL" id="PDKO01000009">
    <property type="protein sequence ID" value="RXJ62292.1"/>
    <property type="molecule type" value="Genomic_DNA"/>
</dbReference>
<dbReference type="AlphaFoldDB" id="A0A4Q0XXL0"/>
<evidence type="ECO:0000313" key="5">
    <source>
        <dbReference type="EMBL" id="RXJ62292.1"/>
    </source>
</evidence>
<reference evidence="5 6" key="1">
    <citation type="submission" date="2017-10" db="EMBL/GenBank/DDBJ databases">
        <title>Genomics of the genus Arcobacter.</title>
        <authorList>
            <person name="Perez-Cataluna A."/>
            <person name="Figueras M.J."/>
        </authorList>
    </citation>
    <scope>NUCLEOTIDE SEQUENCE [LARGE SCALE GENOMIC DNA]</scope>
    <source>
        <strain evidence="5 6">DSM 24636</strain>
    </source>
</reference>
<dbReference type="PANTHER" id="PTHR46847">
    <property type="entry name" value="D-ALLOSE-BINDING PERIPLASMIC PROTEIN-RELATED"/>
    <property type="match status" value="1"/>
</dbReference>
<dbReference type="InterPro" id="IPR028082">
    <property type="entry name" value="Peripla_BP_I"/>
</dbReference>
<comment type="subcellular location">
    <subcellularLocation>
        <location evidence="1">Cell envelope</location>
    </subcellularLocation>
</comment>
<keyword evidence="6" id="KW-1185">Reference proteome</keyword>
<feature type="domain" description="Periplasmic binding protein" evidence="4">
    <location>
        <begin position="23"/>
        <end position="281"/>
    </location>
</feature>
<evidence type="ECO:0000256" key="1">
    <source>
        <dbReference type="ARBA" id="ARBA00004196"/>
    </source>
</evidence>
<sequence>MHYIIFLFLAFCLSLNAEEKKLAYLVSDIRIPFWEIMSRGIKNEASDLGYDIDIYSANNLKKRELENIVKAISKKVDGVILSPINSSTAVTLLKLSKNANIPVVISDIGTNSGEYVSYISSDNENGAYKIGKGLTEKMASLGWNKNGTVGIISIPQKRENGKARTKGFLKALNEAKISAAGIKQQVTFSYEETYDFSKELIEKNPNLRALWLQGSDRYKGALDAIRDMEKEREILLICFDAEPIFLDLIPKGILVGSAMQQPYLMGQKAVISLDNYLKGKEVKKEEKLPILAISKDNIEEKLPVIKKNVLGIVEE</sequence>
<dbReference type="Gene3D" id="3.40.50.2300">
    <property type="match status" value="2"/>
</dbReference>
<evidence type="ECO:0000259" key="4">
    <source>
        <dbReference type="Pfam" id="PF13407"/>
    </source>
</evidence>
<dbReference type="GO" id="GO:0030246">
    <property type="term" value="F:carbohydrate binding"/>
    <property type="evidence" value="ECO:0007669"/>
    <property type="project" value="UniProtKB-ARBA"/>
</dbReference>
<protein>
    <submittedName>
        <fullName evidence="5">Sugar ABC transporter substrate-binding protein</fullName>
    </submittedName>
</protein>
<organism evidence="5 6">
    <name type="scientific">Halarcobacter anaerophilus</name>
    <dbReference type="NCBI Taxonomy" id="877500"/>
    <lineage>
        <taxon>Bacteria</taxon>
        <taxon>Pseudomonadati</taxon>
        <taxon>Campylobacterota</taxon>
        <taxon>Epsilonproteobacteria</taxon>
        <taxon>Campylobacterales</taxon>
        <taxon>Arcobacteraceae</taxon>
        <taxon>Halarcobacter</taxon>
    </lineage>
</organism>
<dbReference type="OrthoDB" id="9813037at2"/>
<dbReference type="SUPFAM" id="SSF53822">
    <property type="entry name" value="Periplasmic binding protein-like I"/>
    <property type="match status" value="1"/>
</dbReference>
<dbReference type="InterPro" id="IPR025997">
    <property type="entry name" value="SBP_2_dom"/>
</dbReference>
<accession>A0A4Q0XXL0</accession>
<dbReference type="GO" id="GO:0030313">
    <property type="term" value="C:cell envelope"/>
    <property type="evidence" value="ECO:0007669"/>
    <property type="project" value="UniProtKB-SubCell"/>
</dbReference>
<keyword evidence="3" id="KW-0732">Signal</keyword>
<comment type="similarity">
    <text evidence="2">Belongs to the bacterial solute-binding protein 2 family.</text>
</comment>
<dbReference type="Pfam" id="PF13407">
    <property type="entry name" value="Peripla_BP_4"/>
    <property type="match status" value="1"/>
</dbReference>
<dbReference type="Proteomes" id="UP000290191">
    <property type="component" value="Unassembled WGS sequence"/>
</dbReference>
<name>A0A4Q0XXL0_9BACT</name>
<comment type="caution">
    <text evidence="5">The sequence shown here is derived from an EMBL/GenBank/DDBJ whole genome shotgun (WGS) entry which is preliminary data.</text>
</comment>
<evidence type="ECO:0000313" key="6">
    <source>
        <dbReference type="Proteomes" id="UP000290191"/>
    </source>
</evidence>
<evidence type="ECO:0000256" key="2">
    <source>
        <dbReference type="ARBA" id="ARBA00007639"/>
    </source>
</evidence>
<proteinExistence type="inferred from homology"/>
<dbReference type="STRING" id="877500.GCA_000935065_03408"/>